<dbReference type="InterPro" id="IPR037185">
    <property type="entry name" value="EmrE-like"/>
</dbReference>
<feature type="transmembrane region" description="Helical" evidence="7">
    <location>
        <begin position="129"/>
        <end position="146"/>
    </location>
</feature>
<comment type="similarity">
    <text evidence="2">Belongs to the EamA transporter family.</text>
</comment>
<dbReference type="GO" id="GO:0016020">
    <property type="term" value="C:membrane"/>
    <property type="evidence" value="ECO:0007669"/>
    <property type="project" value="UniProtKB-SubCell"/>
</dbReference>
<feature type="domain" description="EamA" evidence="8">
    <location>
        <begin position="178"/>
        <end position="312"/>
    </location>
</feature>
<evidence type="ECO:0000256" key="7">
    <source>
        <dbReference type="SAM" id="Phobius"/>
    </source>
</evidence>
<organism evidence="9 10">
    <name type="scientific">Lyngbya confervoides BDU141951</name>
    <dbReference type="NCBI Taxonomy" id="1574623"/>
    <lineage>
        <taxon>Bacteria</taxon>
        <taxon>Bacillati</taxon>
        <taxon>Cyanobacteriota</taxon>
        <taxon>Cyanophyceae</taxon>
        <taxon>Oscillatoriophycideae</taxon>
        <taxon>Oscillatoriales</taxon>
        <taxon>Microcoleaceae</taxon>
        <taxon>Lyngbya</taxon>
    </lineage>
</organism>
<dbReference type="InterPro" id="IPR050638">
    <property type="entry name" value="AA-Vitamin_Transporters"/>
</dbReference>
<dbReference type="PANTHER" id="PTHR32322">
    <property type="entry name" value="INNER MEMBRANE TRANSPORTER"/>
    <property type="match status" value="1"/>
</dbReference>
<evidence type="ECO:0000256" key="4">
    <source>
        <dbReference type="ARBA" id="ARBA00022989"/>
    </source>
</evidence>
<dbReference type="PANTHER" id="PTHR32322:SF2">
    <property type="entry name" value="EAMA DOMAIN-CONTAINING PROTEIN"/>
    <property type="match status" value="1"/>
</dbReference>
<keyword evidence="3 7" id="KW-0812">Transmembrane</keyword>
<protein>
    <submittedName>
        <fullName evidence="9">DMT family transporter</fullName>
    </submittedName>
</protein>
<dbReference type="AlphaFoldDB" id="A0ABD4T2X5"/>
<feature type="region of interest" description="Disordered" evidence="6">
    <location>
        <begin position="350"/>
        <end position="372"/>
    </location>
</feature>
<gene>
    <name evidence="9" type="ORF">QQ91_0007085</name>
</gene>
<evidence type="ECO:0000256" key="2">
    <source>
        <dbReference type="ARBA" id="ARBA00007362"/>
    </source>
</evidence>
<name>A0ABD4T2X5_9CYAN</name>
<dbReference type="RefSeq" id="WP_166281463.1">
    <property type="nucleotide sequence ID" value="NZ_JTHE03000043.1"/>
</dbReference>
<feature type="transmembrane region" description="Helical" evidence="7">
    <location>
        <begin position="180"/>
        <end position="196"/>
    </location>
</feature>
<feature type="transmembrane region" description="Helical" evidence="7">
    <location>
        <begin position="295"/>
        <end position="312"/>
    </location>
</feature>
<dbReference type="Pfam" id="PF00892">
    <property type="entry name" value="EamA"/>
    <property type="match status" value="2"/>
</dbReference>
<feature type="transmembrane region" description="Helical" evidence="7">
    <location>
        <begin position="72"/>
        <end position="96"/>
    </location>
</feature>
<dbReference type="EMBL" id="JTHE03000043">
    <property type="protein sequence ID" value="MCM1982587.1"/>
    <property type="molecule type" value="Genomic_DNA"/>
</dbReference>
<evidence type="ECO:0000259" key="8">
    <source>
        <dbReference type="Pfam" id="PF00892"/>
    </source>
</evidence>
<dbReference type="SUPFAM" id="SSF103481">
    <property type="entry name" value="Multidrug resistance efflux transporter EmrE"/>
    <property type="match status" value="2"/>
</dbReference>
<accession>A0ABD4T2X5</accession>
<comment type="subcellular location">
    <subcellularLocation>
        <location evidence="1">Membrane</location>
        <topology evidence="1">Multi-pass membrane protein</topology>
    </subcellularLocation>
</comment>
<feature type="transmembrane region" description="Helical" evidence="7">
    <location>
        <begin position="15"/>
        <end position="35"/>
    </location>
</feature>
<keyword evidence="5 7" id="KW-0472">Membrane</keyword>
<dbReference type="InterPro" id="IPR000620">
    <property type="entry name" value="EamA_dom"/>
</dbReference>
<feature type="domain" description="EamA" evidence="8">
    <location>
        <begin position="15"/>
        <end position="144"/>
    </location>
</feature>
<proteinExistence type="inferred from homology"/>
<evidence type="ECO:0000256" key="6">
    <source>
        <dbReference type="SAM" id="MobiDB-lite"/>
    </source>
</evidence>
<reference evidence="9 10" key="1">
    <citation type="journal article" date="2015" name="Genome Announc.">
        <title>Draft Genome Sequence of Filamentous Marine Cyanobacterium Lyngbya confervoides Strain BDU141951.</title>
        <authorList>
            <person name="Chandrababunaidu M.M."/>
            <person name="Sen D."/>
            <person name="Tripathy S."/>
        </authorList>
    </citation>
    <scope>NUCLEOTIDE SEQUENCE [LARGE SCALE GENOMIC DNA]</scope>
    <source>
        <strain evidence="9 10">BDU141951</strain>
    </source>
</reference>
<evidence type="ECO:0000313" key="10">
    <source>
        <dbReference type="Proteomes" id="UP000031561"/>
    </source>
</evidence>
<evidence type="ECO:0000256" key="1">
    <source>
        <dbReference type="ARBA" id="ARBA00004141"/>
    </source>
</evidence>
<evidence type="ECO:0000256" key="3">
    <source>
        <dbReference type="ARBA" id="ARBA00022692"/>
    </source>
</evidence>
<feature type="transmembrane region" description="Helical" evidence="7">
    <location>
        <begin position="269"/>
        <end position="289"/>
    </location>
</feature>
<feature type="transmembrane region" description="Helical" evidence="7">
    <location>
        <begin position="102"/>
        <end position="122"/>
    </location>
</feature>
<keyword evidence="10" id="KW-1185">Reference proteome</keyword>
<feature type="compositionally biased region" description="Polar residues" evidence="6">
    <location>
        <begin position="350"/>
        <end position="364"/>
    </location>
</feature>
<comment type="caution">
    <text evidence="9">The sequence shown here is derived from an EMBL/GenBank/DDBJ whole genome shotgun (WGS) entry which is preliminary data.</text>
</comment>
<feature type="transmembrane region" description="Helical" evidence="7">
    <location>
        <begin position="208"/>
        <end position="227"/>
    </location>
</feature>
<keyword evidence="4 7" id="KW-1133">Transmembrane helix</keyword>
<feature type="transmembrane region" description="Helical" evidence="7">
    <location>
        <begin position="239"/>
        <end position="262"/>
    </location>
</feature>
<evidence type="ECO:0000313" key="9">
    <source>
        <dbReference type="EMBL" id="MCM1982587.1"/>
    </source>
</evidence>
<feature type="transmembrane region" description="Helical" evidence="7">
    <location>
        <begin position="41"/>
        <end position="60"/>
    </location>
</feature>
<evidence type="ECO:0000256" key="5">
    <source>
        <dbReference type="ARBA" id="ARBA00023136"/>
    </source>
</evidence>
<dbReference type="Proteomes" id="UP000031561">
    <property type="component" value="Unassembled WGS sequence"/>
</dbReference>
<sequence>MVSDSSVAHFLRHRLLILSPFFLWGTAMVAMKGVIPETSPLFLAAMRILPAGGLVLLAALGMGRPQPKGWRAWGWITLFALVDGTLFQGFLAQGLLRTGAGLGSVMIDSQPLVVALLAWILYGERVGALGWLGLLIGVTGISFIGFSKVEVANLSWATLSGGSLADFGAWLLQGLNQGEVLMLLAALSMAVGTVMIRKVCQYADALSATGWHMILGGLPLLIGSWGWEDHPMQSLTLGHWGAIAYASVFGSAIAYGLFFFFASTGNLTSLSSLTFLTPVFALGFGNLFLGEVLSQFQMMGVFLTLVSIFLVNQREQLSDRIMNPVRDWIRGVQGWGGWISRAEKTPPLQVTVSSPKSYGQSSDPNPELKGLD</sequence>